<evidence type="ECO:0008006" key="4">
    <source>
        <dbReference type="Google" id="ProtNLM"/>
    </source>
</evidence>
<dbReference type="PANTHER" id="PTHR34281">
    <property type="entry name" value="PROTEIN EARLY FLOWERING 3"/>
    <property type="match status" value="1"/>
</dbReference>
<feature type="region of interest" description="Disordered" evidence="1">
    <location>
        <begin position="1"/>
        <end position="20"/>
    </location>
</feature>
<dbReference type="KEGG" id="cqi:110729800"/>
<proteinExistence type="predicted"/>
<dbReference type="OrthoDB" id="1939092at2759"/>
<evidence type="ECO:0000313" key="3">
    <source>
        <dbReference type="Proteomes" id="UP000596660"/>
    </source>
</evidence>
<dbReference type="EnsemblPlants" id="AUR62031978-RA">
    <property type="protein sequence ID" value="AUR62031978-RA:cds"/>
    <property type="gene ID" value="AUR62031978"/>
</dbReference>
<accession>A0A803MM16</accession>
<dbReference type="Proteomes" id="UP000596660">
    <property type="component" value="Unplaced"/>
</dbReference>
<protein>
    <recommendedName>
        <fullName evidence="4">Early flowering 3</fullName>
    </recommendedName>
</protein>
<feature type="compositionally biased region" description="Basic and acidic residues" evidence="1">
    <location>
        <begin position="1"/>
        <end position="13"/>
    </location>
</feature>
<evidence type="ECO:0000256" key="1">
    <source>
        <dbReference type="SAM" id="MobiDB-lite"/>
    </source>
</evidence>
<reference evidence="2" key="2">
    <citation type="submission" date="2021-03" db="UniProtKB">
        <authorList>
            <consortium name="EnsemblPlants"/>
        </authorList>
    </citation>
    <scope>IDENTIFICATION</scope>
</reference>
<dbReference type="RefSeq" id="XP_021765269.1">
    <property type="nucleotide sequence ID" value="XM_021909577.1"/>
</dbReference>
<organism evidence="2 3">
    <name type="scientific">Chenopodium quinoa</name>
    <name type="common">Quinoa</name>
    <dbReference type="NCBI Taxonomy" id="63459"/>
    <lineage>
        <taxon>Eukaryota</taxon>
        <taxon>Viridiplantae</taxon>
        <taxon>Streptophyta</taxon>
        <taxon>Embryophyta</taxon>
        <taxon>Tracheophyta</taxon>
        <taxon>Spermatophyta</taxon>
        <taxon>Magnoliopsida</taxon>
        <taxon>eudicotyledons</taxon>
        <taxon>Gunneridae</taxon>
        <taxon>Pentapetalae</taxon>
        <taxon>Caryophyllales</taxon>
        <taxon>Chenopodiaceae</taxon>
        <taxon>Chenopodioideae</taxon>
        <taxon>Atripliceae</taxon>
        <taxon>Chenopodium</taxon>
    </lineage>
</organism>
<dbReference type="GO" id="GO:2000028">
    <property type="term" value="P:regulation of photoperiodism, flowering"/>
    <property type="evidence" value="ECO:0007669"/>
    <property type="project" value="InterPro"/>
</dbReference>
<dbReference type="PANTHER" id="PTHR34281:SF2">
    <property type="entry name" value="PROTEIN EARLY FLOWERING 3"/>
    <property type="match status" value="1"/>
</dbReference>
<reference evidence="2" key="1">
    <citation type="journal article" date="2017" name="Nature">
        <title>The genome of Chenopodium quinoa.</title>
        <authorList>
            <person name="Jarvis D.E."/>
            <person name="Ho Y.S."/>
            <person name="Lightfoot D.J."/>
            <person name="Schmoeckel S.M."/>
            <person name="Li B."/>
            <person name="Borm T.J.A."/>
            <person name="Ohyanagi H."/>
            <person name="Mineta K."/>
            <person name="Michell C.T."/>
            <person name="Saber N."/>
            <person name="Kharbatia N.M."/>
            <person name="Rupper R.R."/>
            <person name="Sharp A.R."/>
            <person name="Dally N."/>
            <person name="Boughton B.A."/>
            <person name="Woo Y.H."/>
            <person name="Gao G."/>
            <person name="Schijlen E.G.W.M."/>
            <person name="Guo X."/>
            <person name="Momin A.A."/>
            <person name="Negrao S."/>
            <person name="Al-Babili S."/>
            <person name="Gehring C."/>
            <person name="Roessner U."/>
            <person name="Jung C."/>
            <person name="Murphy K."/>
            <person name="Arold S.T."/>
            <person name="Gojobori T."/>
            <person name="van der Linden C.G."/>
            <person name="van Loo E.N."/>
            <person name="Jellen E.N."/>
            <person name="Maughan P.J."/>
            <person name="Tester M."/>
        </authorList>
    </citation>
    <scope>NUCLEOTIDE SEQUENCE [LARGE SCALE GENOMIC DNA]</scope>
    <source>
        <strain evidence="2">cv. PI 614886</strain>
    </source>
</reference>
<dbReference type="GeneID" id="110729800"/>
<keyword evidence="3" id="KW-1185">Reference proteome</keyword>
<name>A0A803MM16_CHEQI</name>
<dbReference type="InterPro" id="IPR039319">
    <property type="entry name" value="ELF3-like"/>
</dbReference>
<sequence>METERLIRGKPEGKITGPLFPRIHVDDTKRLGPRAPPRNKMALYEQLSIPSQRFSNTPASTTLPPPPVHGRMLANMLSSSQVIGAERELFSVGKKSHAANHSIGKQNSRPYERISGNTNGNPLKRSMVEDCQLSKVPITFLEPNNPSQSKWPCVHNVESNLRLPSIVHPQLSLSSSKTQSGSKDKNLVDVSCSLELQTTSAKKVNTYSNKDDLKVVEVGHKNSKTLLSFPQGNDEHDGKLDHQISQISDHTLLPKISLMPLIKEEKIEPSDHKSAVSNFPNKDSELDQIDINKDRDHVGMISNEVDKVYMGVTIEEPRTTIANNTSILRSESCNESPFTDAHRQTLSVGDGNKCEEKQNRTGMVDFEHGDYSHTSLKECASHGVISPNLVVEMIGQNHFWKARKEIIDQQRIFSKQVFELHRIVKVQKMLASCGNLQKKEPLSLGNSLVEPTMKKLLPKSIQEAPSWHEKSKNEVSKIKGVVDNAIENLPLPSLSSDITSLATNFGKQTNTNLSMWCLPPPGNQWLLPVISPSEGLVYKPYLNPPPPPGGFFPTLSNDLRPTNPTTTLGNEEYLNSQIGVHGVAPSPMDPSYFAPYGMSIISPLASTSTFKHMSFYDVNSSSFISNGPRNLGEVNESEKLESLESSPNKKIKTSNGALPLFPTTPTTVDNGQPIKNCSNERKTKVIKVIPRNNPKLASESLANIIKLILEERKALV</sequence>
<dbReference type="AlphaFoldDB" id="A0A803MM16"/>
<dbReference type="Gramene" id="AUR62031978-RA">
    <property type="protein sequence ID" value="AUR62031978-RA:cds"/>
    <property type="gene ID" value="AUR62031978"/>
</dbReference>
<evidence type="ECO:0000313" key="2">
    <source>
        <dbReference type="EnsemblPlants" id="AUR62031978-RA:cds"/>
    </source>
</evidence>
<gene>
    <name evidence="2" type="primary">LOC110729800</name>
</gene>